<dbReference type="InterPro" id="IPR004089">
    <property type="entry name" value="MCPsignal_dom"/>
</dbReference>
<dbReference type="SMART" id="SM01049">
    <property type="entry name" value="Cache_2"/>
    <property type="match status" value="1"/>
</dbReference>
<accession>A0A517YQ43</accession>
<evidence type="ECO:0000256" key="5">
    <source>
        <dbReference type="ARBA" id="ARBA00023136"/>
    </source>
</evidence>
<dbReference type="PROSITE" id="PS50885">
    <property type="entry name" value="HAMP"/>
    <property type="match status" value="1"/>
</dbReference>
<keyword evidence="6 8" id="KW-0807">Transducer</keyword>
<evidence type="ECO:0000256" key="1">
    <source>
        <dbReference type="ARBA" id="ARBA00004651"/>
    </source>
</evidence>
<dbReference type="Gene3D" id="3.30.450.20">
    <property type="entry name" value="PAS domain"/>
    <property type="match status" value="1"/>
</dbReference>
<proteinExistence type="inferred from homology"/>
<dbReference type="Proteomes" id="UP000317369">
    <property type="component" value="Chromosome"/>
</dbReference>
<feature type="domain" description="Methyl-accepting transducer" evidence="11">
    <location>
        <begin position="297"/>
        <end position="533"/>
    </location>
</feature>
<gene>
    <name evidence="13" type="primary">mcp4_1</name>
    <name evidence="13" type="ORF">KS4_03680</name>
</gene>
<dbReference type="InterPro" id="IPR004090">
    <property type="entry name" value="Chemotax_Me-accpt_rcpt"/>
</dbReference>
<keyword evidence="5 10" id="KW-0472">Membrane</keyword>
<evidence type="ECO:0000256" key="2">
    <source>
        <dbReference type="ARBA" id="ARBA00022475"/>
    </source>
</evidence>
<dbReference type="CDD" id="cd11386">
    <property type="entry name" value="MCP_signal"/>
    <property type="match status" value="1"/>
</dbReference>
<dbReference type="InterPro" id="IPR003660">
    <property type="entry name" value="HAMP_dom"/>
</dbReference>
<dbReference type="PANTHER" id="PTHR32089">
    <property type="entry name" value="METHYL-ACCEPTING CHEMOTAXIS PROTEIN MCPB"/>
    <property type="match status" value="1"/>
</dbReference>
<dbReference type="Pfam" id="PF00672">
    <property type="entry name" value="HAMP"/>
    <property type="match status" value="1"/>
</dbReference>
<dbReference type="CDD" id="cd06225">
    <property type="entry name" value="HAMP"/>
    <property type="match status" value="1"/>
</dbReference>
<dbReference type="GO" id="GO:0005886">
    <property type="term" value="C:plasma membrane"/>
    <property type="evidence" value="ECO:0007669"/>
    <property type="project" value="UniProtKB-SubCell"/>
</dbReference>
<dbReference type="RefSeq" id="WP_200761463.1">
    <property type="nucleotide sequence ID" value="NZ_CP036425.1"/>
</dbReference>
<dbReference type="GO" id="GO:0004888">
    <property type="term" value="F:transmembrane signaling receptor activity"/>
    <property type="evidence" value="ECO:0007669"/>
    <property type="project" value="InterPro"/>
</dbReference>
<comment type="subcellular location">
    <subcellularLocation>
        <location evidence="1">Cell membrane</location>
        <topology evidence="1">Multi-pass membrane protein</topology>
    </subcellularLocation>
</comment>
<dbReference type="GO" id="GO:0007165">
    <property type="term" value="P:signal transduction"/>
    <property type="evidence" value="ECO:0007669"/>
    <property type="project" value="UniProtKB-KW"/>
</dbReference>
<protein>
    <submittedName>
        <fullName evidence="13">Methyl-accepting chemotaxis protein 4</fullName>
    </submittedName>
</protein>
<evidence type="ECO:0000313" key="14">
    <source>
        <dbReference type="Proteomes" id="UP000317369"/>
    </source>
</evidence>
<evidence type="ECO:0000256" key="9">
    <source>
        <dbReference type="SAM" id="MobiDB-lite"/>
    </source>
</evidence>
<dbReference type="KEGG" id="pcor:KS4_03680"/>
<keyword evidence="4 10" id="KW-1133">Transmembrane helix</keyword>
<reference evidence="13 14" key="1">
    <citation type="submission" date="2019-02" db="EMBL/GenBank/DDBJ databases">
        <title>Deep-cultivation of Planctomycetes and their phenomic and genomic characterization uncovers novel biology.</title>
        <authorList>
            <person name="Wiegand S."/>
            <person name="Jogler M."/>
            <person name="Boedeker C."/>
            <person name="Pinto D."/>
            <person name="Vollmers J."/>
            <person name="Rivas-Marin E."/>
            <person name="Kohn T."/>
            <person name="Peeters S.H."/>
            <person name="Heuer A."/>
            <person name="Rast P."/>
            <person name="Oberbeckmann S."/>
            <person name="Bunk B."/>
            <person name="Jeske O."/>
            <person name="Meyerdierks A."/>
            <person name="Storesund J.E."/>
            <person name="Kallscheuer N."/>
            <person name="Luecker S."/>
            <person name="Lage O.M."/>
            <person name="Pohl T."/>
            <person name="Merkel B.J."/>
            <person name="Hornburger P."/>
            <person name="Mueller R.-W."/>
            <person name="Bruemmer F."/>
            <person name="Labrenz M."/>
            <person name="Spormann A.M."/>
            <person name="Op den Camp H."/>
            <person name="Overmann J."/>
            <person name="Amann R."/>
            <person name="Jetten M.S.M."/>
            <person name="Mascher T."/>
            <person name="Medema M.H."/>
            <person name="Devos D.P."/>
            <person name="Kaster A.-K."/>
            <person name="Ovreas L."/>
            <person name="Rohde M."/>
            <person name="Galperin M.Y."/>
            <person name="Jogler C."/>
        </authorList>
    </citation>
    <scope>NUCLEOTIDE SEQUENCE [LARGE SCALE GENOMIC DNA]</scope>
    <source>
        <strain evidence="13 14">KS4</strain>
    </source>
</reference>
<dbReference type="PANTHER" id="PTHR32089:SF112">
    <property type="entry name" value="LYSOZYME-LIKE PROTEIN-RELATED"/>
    <property type="match status" value="1"/>
</dbReference>
<dbReference type="SMART" id="SM00304">
    <property type="entry name" value="HAMP"/>
    <property type="match status" value="1"/>
</dbReference>
<feature type="transmembrane region" description="Helical" evidence="10">
    <location>
        <begin position="12"/>
        <end position="31"/>
    </location>
</feature>
<comment type="similarity">
    <text evidence="7">Belongs to the methyl-accepting chemotaxis (MCP) protein family.</text>
</comment>
<keyword evidence="14" id="KW-1185">Reference proteome</keyword>
<dbReference type="SMART" id="SM00283">
    <property type="entry name" value="MA"/>
    <property type="match status" value="1"/>
</dbReference>
<evidence type="ECO:0000256" key="4">
    <source>
        <dbReference type="ARBA" id="ARBA00022989"/>
    </source>
</evidence>
<dbReference type="Pfam" id="PF00015">
    <property type="entry name" value="MCPsignal"/>
    <property type="match status" value="1"/>
</dbReference>
<dbReference type="GO" id="GO:0006935">
    <property type="term" value="P:chemotaxis"/>
    <property type="evidence" value="ECO:0007669"/>
    <property type="project" value="InterPro"/>
</dbReference>
<organism evidence="13 14">
    <name type="scientific">Poriferisphaera corsica</name>
    <dbReference type="NCBI Taxonomy" id="2528020"/>
    <lineage>
        <taxon>Bacteria</taxon>
        <taxon>Pseudomonadati</taxon>
        <taxon>Planctomycetota</taxon>
        <taxon>Phycisphaerae</taxon>
        <taxon>Phycisphaerales</taxon>
        <taxon>Phycisphaeraceae</taxon>
        <taxon>Poriferisphaera</taxon>
    </lineage>
</organism>
<evidence type="ECO:0000256" key="6">
    <source>
        <dbReference type="ARBA" id="ARBA00023224"/>
    </source>
</evidence>
<dbReference type="PRINTS" id="PR00260">
    <property type="entry name" value="CHEMTRNSDUCR"/>
</dbReference>
<dbReference type="Gene3D" id="1.10.287.950">
    <property type="entry name" value="Methyl-accepting chemotaxis protein"/>
    <property type="match status" value="1"/>
</dbReference>
<dbReference type="InterPro" id="IPR033480">
    <property type="entry name" value="sCache_2"/>
</dbReference>
<dbReference type="Pfam" id="PF17200">
    <property type="entry name" value="sCache_2"/>
    <property type="match status" value="1"/>
</dbReference>
<dbReference type="FunFam" id="1.10.287.950:FF:000001">
    <property type="entry name" value="Methyl-accepting chemotaxis sensory transducer"/>
    <property type="match status" value="1"/>
</dbReference>
<dbReference type="SUPFAM" id="SSF58104">
    <property type="entry name" value="Methyl-accepting chemotaxis protein (MCP) signaling domain"/>
    <property type="match status" value="1"/>
</dbReference>
<evidence type="ECO:0000259" key="11">
    <source>
        <dbReference type="PROSITE" id="PS50111"/>
    </source>
</evidence>
<feature type="domain" description="HAMP" evidence="12">
    <location>
        <begin position="238"/>
        <end position="292"/>
    </location>
</feature>
<feature type="region of interest" description="Disordered" evidence="9">
    <location>
        <begin position="347"/>
        <end position="366"/>
    </location>
</feature>
<sequence length="575" mass="61772">MKNFRFSIAKRIGLLILVVAGLGAVISVVALRSETKMKQFAMGEVSKQMMQGHRMRLKASVDTQANLLAIVLKKIEGDAEKRAYVSRVLRDNMFHNTESEKQKTGYFFVNDIKGYNVALPIKPEMEGENMWDTKDSNGIYFIRDLTDRGTKGGGYVEYLWPKAGENGVYPKLSYAILIEGTDLVIGAGVYTDDVARETGRIDASMSDEQNANLIFAGIIVLVYVLVIVVPLAFWIVKKTILGPIAGMIGRCRDIAEGEGDLTKRLDDSANDELGDLAGWMNEFIQKTHDIILDVKRSTSEVAGAATQIAASSEEMAVGMREQRSQVGEVSSAVAEMAASAEESSCQMGEASSTANDAGEVAGAGGDTVNQTISEMRAIQGSVMETAKTIGELGKRGEEIGEVINVINDIADQTNLLALNAAIEAARAGEHGRGFAVVADEVRKLADRTTNATQEIGGSIASIQEETRLAVERMNEGTEQVGHGVQKAEAAGDQLKMIVSKADEVVGMMGRLAASAQEQASACEQATVNVTQISTMVDQSSEGAQQASQAATVLSEKAEHLQSLVSRFRLDETRVA</sequence>
<name>A0A517YQ43_9BACT</name>
<feature type="transmembrane region" description="Helical" evidence="10">
    <location>
        <begin position="213"/>
        <end position="236"/>
    </location>
</feature>
<evidence type="ECO:0000313" key="13">
    <source>
        <dbReference type="EMBL" id="QDU32336.1"/>
    </source>
</evidence>
<dbReference type="AlphaFoldDB" id="A0A517YQ43"/>
<evidence type="ECO:0000256" key="8">
    <source>
        <dbReference type="PROSITE-ProRule" id="PRU00284"/>
    </source>
</evidence>
<dbReference type="EMBL" id="CP036425">
    <property type="protein sequence ID" value="QDU32336.1"/>
    <property type="molecule type" value="Genomic_DNA"/>
</dbReference>
<dbReference type="PROSITE" id="PS50111">
    <property type="entry name" value="CHEMOTAXIS_TRANSDUC_2"/>
    <property type="match status" value="1"/>
</dbReference>
<evidence type="ECO:0000256" key="7">
    <source>
        <dbReference type="ARBA" id="ARBA00029447"/>
    </source>
</evidence>
<keyword evidence="2" id="KW-1003">Cell membrane</keyword>
<evidence type="ECO:0000256" key="10">
    <source>
        <dbReference type="SAM" id="Phobius"/>
    </source>
</evidence>
<evidence type="ECO:0000256" key="3">
    <source>
        <dbReference type="ARBA" id="ARBA00022692"/>
    </source>
</evidence>
<evidence type="ECO:0000259" key="12">
    <source>
        <dbReference type="PROSITE" id="PS50885"/>
    </source>
</evidence>
<keyword evidence="3 10" id="KW-0812">Transmembrane</keyword>